<dbReference type="Pfam" id="PF13577">
    <property type="entry name" value="SnoaL_4"/>
    <property type="match status" value="1"/>
</dbReference>
<dbReference type="InterPro" id="IPR032710">
    <property type="entry name" value="NTF2-like_dom_sf"/>
</dbReference>
<name>A0ABT0JWH5_9ACTN</name>
<dbReference type="Gene3D" id="3.10.450.50">
    <property type="match status" value="1"/>
</dbReference>
<proteinExistence type="predicted"/>
<reference evidence="3 4" key="1">
    <citation type="submission" date="2022-04" db="EMBL/GenBank/DDBJ databases">
        <title>Genome diversity in the genus Frankia.</title>
        <authorList>
            <person name="Carlos-Shanley C."/>
            <person name="Hahn D."/>
        </authorList>
    </citation>
    <scope>NUCLEOTIDE SEQUENCE [LARGE SCALE GENOMIC DNA]</scope>
    <source>
        <strain evidence="3 4">Ag45/Mut15</strain>
    </source>
</reference>
<evidence type="ECO:0000313" key="4">
    <source>
        <dbReference type="Proteomes" id="UP001201873"/>
    </source>
</evidence>
<feature type="domain" description="SnoaL-like" evidence="2">
    <location>
        <begin position="5"/>
        <end position="141"/>
    </location>
</feature>
<keyword evidence="4" id="KW-1185">Reference proteome</keyword>
<sequence length="181" mass="19674">MELWEIAARERIRDSLVRYSWSGDGLRLDELALAFCEDGELELRGQAALRGRAAIVAFLGGTTASAASAASRHQPPPDGAAVGGRRIVRHNLTNTRFLELSPTEARVATYFTVVTEIGLDHYGRYRDTFVPVGDEWLIRHRFVSTDWHAPNSTMVAPPSAISGSDSQGEPRGSATQVANPG</sequence>
<dbReference type="Proteomes" id="UP001201873">
    <property type="component" value="Unassembled WGS sequence"/>
</dbReference>
<dbReference type="InterPro" id="IPR037401">
    <property type="entry name" value="SnoaL-like"/>
</dbReference>
<organism evidence="3 4">
    <name type="scientific">Frankia umida</name>
    <dbReference type="NCBI Taxonomy" id="573489"/>
    <lineage>
        <taxon>Bacteria</taxon>
        <taxon>Bacillati</taxon>
        <taxon>Actinomycetota</taxon>
        <taxon>Actinomycetes</taxon>
        <taxon>Frankiales</taxon>
        <taxon>Frankiaceae</taxon>
        <taxon>Frankia</taxon>
    </lineage>
</organism>
<feature type="compositionally biased region" description="Polar residues" evidence="1">
    <location>
        <begin position="161"/>
        <end position="181"/>
    </location>
</feature>
<evidence type="ECO:0000259" key="2">
    <source>
        <dbReference type="Pfam" id="PF13577"/>
    </source>
</evidence>
<evidence type="ECO:0000313" key="3">
    <source>
        <dbReference type="EMBL" id="MCK9875895.1"/>
    </source>
</evidence>
<feature type="region of interest" description="Disordered" evidence="1">
    <location>
        <begin position="154"/>
        <end position="181"/>
    </location>
</feature>
<gene>
    <name evidence="3" type="ORF">MXD59_08930</name>
</gene>
<accession>A0ABT0JWH5</accession>
<dbReference type="EMBL" id="JALKFT010000007">
    <property type="protein sequence ID" value="MCK9875895.1"/>
    <property type="molecule type" value="Genomic_DNA"/>
</dbReference>
<protein>
    <submittedName>
        <fullName evidence="3">Nuclear transport factor 2 family protein</fullName>
    </submittedName>
</protein>
<evidence type="ECO:0000256" key="1">
    <source>
        <dbReference type="SAM" id="MobiDB-lite"/>
    </source>
</evidence>
<comment type="caution">
    <text evidence="3">The sequence shown here is derived from an EMBL/GenBank/DDBJ whole genome shotgun (WGS) entry which is preliminary data.</text>
</comment>
<dbReference type="SUPFAM" id="SSF54427">
    <property type="entry name" value="NTF2-like"/>
    <property type="match status" value="1"/>
</dbReference>